<protein>
    <submittedName>
        <fullName evidence="2">Protamine-2 (Modular protein)</fullName>
    </submittedName>
</protein>
<dbReference type="InterPro" id="IPR006311">
    <property type="entry name" value="TAT_signal"/>
</dbReference>
<name>A0ABS9QPP4_9HYPH</name>
<sequence>MERRQFLMSALGLAGAAVVVSAMRPAQAFAGVPGPGILDELDQAQPAVLDGDAEATVEQVDHRHWHRRHWD</sequence>
<gene>
    <name evidence="2" type="ORF">L4923_30785</name>
</gene>
<evidence type="ECO:0000256" key="1">
    <source>
        <dbReference type="SAM" id="SignalP"/>
    </source>
</evidence>
<evidence type="ECO:0000313" key="3">
    <source>
        <dbReference type="Proteomes" id="UP001201701"/>
    </source>
</evidence>
<feature type="chain" id="PRO_5046860114" evidence="1">
    <location>
        <begin position="31"/>
        <end position="71"/>
    </location>
</feature>
<feature type="signal peptide" evidence="1">
    <location>
        <begin position="1"/>
        <end position="30"/>
    </location>
</feature>
<dbReference type="Proteomes" id="UP001201701">
    <property type="component" value="Unassembled WGS sequence"/>
</dbReference>
<feature type="non-terminal residue" evidence="2">
    <location>
        <position position="71"/>
    </location>
</feature>
<keyword evidence="1" id="KW-0732">Signal</keyword>
<dbReference type="PROSITE" id="PS51318">
    <property type="entry name" value="TAT"/>
    <property type="match status" value="1"/>
</dbReference>
<keyword evidence="3" id="KW-1185">Reference proteome</keyword>
<reference evidence="2 3" key="1">
    <citation type="submission" date="2022-02" db="EMBL/GenBank/DDBJ databases">
        <title>Draft genome sequence of Mezorhizobium retamae strain IRAMC:0171 isolated from Retama raetam nodules.</title>
        <authorList>
            <person name="Bengaied R."/>
            <person name="Sbissi I."/>
            <person name="Huber K."/>
            <person name="Ghodbane F."/>
            <person name="Nouioui I."/>
            <person name="Tarhouni M."/>
            <person name="Gtari M."/>
        </authorList>
    </citation>
    <scope>NUCLEOTIDE SEQUENCE [LARGE SCALE GENOMIC DNA]</scope>
    <source>
        <strain evidence="2 3">IRAMC:0171</strain>
    </source>
</reference>
<organism evidence="2 3">
    <name type="scientific">Mesorhizobium retamae</name>
    <dbReference type="NCBI Taxonomy" id="2912854"/>
    <lineage>
        <taxon>Bacteria</taxon>
        <taxon>Pseudomonadati</taxon>
        <taxon>Pseudomonadota</taxon>
        <taxon>Alphaproteobacteria</taxon>
        <taxon>Hyphomicrobiales</taxon>
        <taxon>Phyllobacteriaceae</taxon>
        <taxon>Mesorhizobium</taxon>
    </lineage>
</organism>
<accession>A0ABS9QPP4</accession>
<proteinExistence type="predicted"/>
<comment type="caution">
    <text evidence="2">The sequence shown here is derived from an EMBL/GenBank/DDBJ whole genome shotgun (WGS) entry which is preliminary data.</text>
</comment>
<evidence type="ECO:0000313" key="2">
    <source>
        <dbReference type="EMBL" id="MCG7509419.1"/>
    </source>
</evidence>
<dbReference type="EMBL" id="JAKREW010000118">
    <property type="protein sequence ID" value="MCG7509419.1"/>
    <property type="molecule type" value="Genomic_DNA"/>
</dbReference>